<dbReference type="PRINTS" id="PR00081">
    <property type="entry name" value="GDHRDH"/>
</dbReference>
<dbReference type="GO" id="GO:0016491">
    <property type="term" value="F:oxidoreductase activity"/>
    <property type="evidence" value="ECO:0007669"/>
    <property type="project" value="UniProtKB-KW"/>
</dbReference>
<accession>A0A0D2AIQ0</accession>
<sequence length="316" mass="34770">MSIASANQTINWCPPVHRNVSPSNNPINVTLSPGFVVLITGSSRGIGLATAIAYAKAGASAIMLTGRNKDALNSAKKQVLETAALVDKVQGMQVETFACDVCSEEDTRSIANYIQAKYGKLDALILNAGKANGLVRDADGNMDWPHDASALDLSDFRQTFEVNFFSGVVAIKYFIPLIQAAASGSPKSIIWITSSSIHHYDPKFMAMGYSLSKFAAARFVEYVHEAHKDKGVTTFGIQPGSVMTDMSKYQLPEGKGWEKILIDNVNLGGALCVWLTKERREWLSGRWVDARWDTDELERRKEDILTKNLLKFRMTA</sequence>
<dbReference type="Proteomes" id="UP000053259">
    <property type="component" value="Unassembled WGS sequence"/>
</dbReference>
<dbReference type="PANTHER" id="PTHR43391">
    <property type="entry name" value="RETINOL DEHYDROGENASE-RELATED"/>
    <property type="match status" value="1"/>
</dbReference>
<organism evidence="4 5">
    <name type="scientific">Verruconis gallopava</name>
    <dbReference type="NCBI Taxonomy" id="253628"/>
    <lineage>
        <taxon>Eukaryota</taxon>
        <taxon>Fungi</taxon>
        <taxon>Dikarya</taxon>
        <taxon>Ascomycota</taxon>
        <taxon>Pezizomycotina</taxon>
        <taxon>Dothideomycetes</taxon>
        <taxon>Pleosporomycetidae</taxon>
        <taxon>Venturiales</taxon>
        <taxon>Sympoventuriaceae</taxon>
        <taxon>Verruconis</taxon>
    </lineage>
</organism>
<dbReference type="PANTHER" id="PTHR43391:SF14">
    <property type="entry name" value="DEHYDROGENASE_REDUCTASE SDR FAMILY PROTEIN 7-LIKE"/>
    <property type="match status" value="1"/>
</dbReference>
<dbReference type="InterPro" id="IPR002347">
    <property type="entry name" value="SDR_fam"/>
</dbReference>
<dbReference type="CDD" id="cd05233">
    <property type="entry name" value="SDR_c"/>
    <property type="match status" value="1"/>
</dbReference>
<evidence type="ECO:0000256" key="3">
    <source>
        <dbReference type="ARBA" id="ARBA00023002"/>
    </source>
</evidence>
<dbReference type="Pfam" id="PF00106">
    <property type="entry name" value="adh_short"/>
    <property type="match status" value="1"/>
</dbReference>
<dbReference type="RefSeq" id="XP_016216647.1">
    <property type="nucleotide sequence ID" value="XM_016355511.1"/>
</dbReference>
<comment type="similarity">
    <text evidence="1">Belongs to the short-chain dehydrogenases/reductases (SDR) family.</text>
</comment>
<name>A0A0D2AIQ0_9PEZI</name>
<keyword evidence="5" id="KW-1185">Reference proteome</keyword>
<dbReference type="InParanoid" id="A0A0D2AIQ0"/>
<dbReference type="SUPFAM" id="SSF51735">
    <property type="entry name" value="NAD(P)-binding Rossmann-fold domains"/>
    <property type="match status" value="1"/>
</dbReference>
<proteinExistence type="inferred from homology"/>
<dbReference type="GeneID" id="27310435"/>
<keyword evidence="2" id="KW-0521">NADP</keyword>
<keyword evidence="3" id="KW-0560">Oxidoreductase</keyword>
<evidence type="ECO:0000256" key="1">
    <source>
        <dbReference type="ARBA" id="ARBA00006484"/>
    </source>
</evidence>
<protein>
    <submittedName>
        <fullName evidence="4">Uncharacterized protein</fullName>
    </submittedName>
</protein>
<dbReference type="OrthoDB" id="1933717at2759"/>
<dbReference type="VEuPathDB" id="FungiDB:PV09_02462"/>
<dbReference type="InterPro" id="IPR036291">
    <property type="entry name" value="NAD(P)-bd_dom_sf"/>
</dbReference>
<dbReference type="AlphaFoldDB" id="A0A0D2AIQ0"/>
<dbReference type="Gene3D" id="3.40.50.720">
    <property type="entry name" value="NAD(P)-binding Rossmann-like Domain"/>
    <property type="match status" value="1"/>
</dbReference>
<reference evidence="4 5" key="1">
    <citation type="submission" date="2015-01" db="EMBL/GenBank/DDBJ databases">
        <title>The Genome Sequence of Ochroconis gallopava CBS43764.</title>
        <authorList>
            <consortium name="The Broad Institute Genomics Platform"/>
            <person name="Cuomo C."/>
            <person name="de Hoog S."/>
            <person name="Gorbushina A."/>
            <person name="Stielow B."/>
            <person name="Teixiera M."/>
            <person name="Abouelleil A."/>
            <person name="Chapman S.B."/>
            <person name="Priest M."/>
            <person name="Young S.K."/>
            <person name="Wortman J."/>
            <person name="Nusbaum C."/>
            <person name="Birren B."/>
        </authorList>
    </citation>
    <scope>NUCLEOTIDE SEQUENCE [LARGE SCALE GENOMIC DNA]</scope>
    <source>
        <strain evidence="4 5">CBS 43764</strain>
    </source>
</reference>
<dbReference type="HOGENOM" id="CLU_010194_8_0_1"/>
<gene>
    <name evidence="4" type="ORF">PV09_02462</name>
</gene>
<evidence type="ECO:0000256" key="2">
    <source>
        <dbReference type="ARBA" id="ARBA00022857"/>
    </source>
</evidence>
<evidence type="ECO:0000313" key="4">
    <source>
        <dbReference type="EMBL" id="KIW06778.1"/>
    </source>
</evidence>
<evidence type="ECO:0000313" key="5">
    <source>
        <dbReference type="Proteomes" id="UP000053259"/>
    </source>
</evidence>
<dbReference type="EMBL" id="KN847534">
    <property type="protein sequence ID" value="KIW06778.1"/>
    <property type="molecule type" value="Genomic_DNA"/>
</dbReference>